<dbReference type="SUPFAM" id="SSF53474">
    <property type="entry name" value="alpha/beta-Hydrolases"/>
    <property type="match status" value="1"/>
</dbReference>
<evidence type="ECO:0000313" key="2">
    <source>
        <dbReference type="EMBL" id="QXJ21802.1"/>
    </source>
</evidence>
<organism evidence="2 3">
    <name type="scientific">Actinomadura graeca</name>
    <dbReference type="NCBI Taxonomy" id="2750812"/>
    <lineage>
        <taxon>Bacteria</taxon>
        <taxon>Bacillati</taxon>
        <taxon>Actinomycetota</taxon>
        <taxon>Actinomycetes</taxon>
        <taxon>Streptosporangiales</taxon>
        <taxon>Thermomonosporaceae</taxon>
        <taxon>Actinomadura</taxon>
    </lineage>
</organism>
<name>A0ABX8QVP8_9ACTN</name>
<dbReference type="RefSeq" id="WP_231334980.1">
    <property type="nucleotide sequence ID" value="NZ_CP059572.1"/>
</dbReference>
<evidence type="ECO:0000256" key="1">
    <source>
        <dbReference type="SAM" id="SignalP"/>
    </source>
</evidence>
<feature type="chain" id="PRO_5047231706" evidence="1">
    <location>
        <begin position="33"/>
        <end position="452"/>
    </location>
</feature>
<feature type="signal peptide" evidence="1">
    <location>
        <begin position="1"/>
        <end position="32"/>
    </location>
</feature>
<evidence type="ECO:0000313" key="3">
    <source>
        <dbReference type="Proteomes" id="UP001049518"/>
    </source>
</evidence>
<dbReference type="InterPro" id="IPR029058">
    <property type="entry name" value="AB_hydrolase_fold"/>
</dbReference>
<accession>A0ABX8QVP8</accession>
<keyword evidence="3" id="KW-1185">Reference proteome</keyword>
<keyword evidence="1" id="KW-0732">Signal</keyword>
<gene>
    <name evidence="2" type="ORF">AGRA3207_002699</name>
</gene>
<keyword evidence="2" id="KW-0378">Hydrolase</keyword>
<dbReference type="Proteomes" id="UP001049518">
    <property type="component" value="Chromosome"/>
</dbReference>
<sequence length="452" mass="47710">MRRPRQWAPPLAILTVLATASGLTAPAPVAGAAVPSGHFTGTLPDGSSWVADVPEHWNGTLLLYSHGFGPLVPVDAPDPVSAKALLTRGFALVGSSYAPGSMWAMNTAVASTLGAAADFGRRVARPKYTIAFGQSMGGLVSARIAETRAVDGALTTCSMVGGAADLNNYQLNGEHALAQLLAPEKQIKLTGFTTPDEANASGARLTDLVTDAQRTAGGRARIALASALLNLPSWFPGEAKPADDAGREVQQYKWLTAGDTLRFVMGGRYWIESAVGGNSAWNAGVDYADLLHRSADRPAIRALYRQAGLNLKDDLTRLTRTASIRAEPAALVNMLRTSVPAGRLNVPSLTLHTISDNLAATGHETVYADRVTRAGRARLLRQAYVDRAGHCRFTVAETLAAVEAIHARTITGRWGTLATPRSLNKAAARLGTDGSAFLHHTPDPLVTHPVND</sequence>
<proteinExistence type="predicted"/>
<dbReference type="GO" id="GO:0016787">
    <property type="term" value="F:hydrolase activity"/>
    <property type="evidence" value="ECO:0007669"/>
    <property type="project" value="UniProtKB-KW"/>
</dbReference>
<dbReference type="EMBL" id="CP059572">
    <property type="protein sequence ID" value="QXJ21802.1"/>
    <property type="molecule type" value="Genomic_DNA"/>
</dbReference>
<reference evidence="2" key="1">
    <citation type="submission" date="2020-07" db="EMBL/GenBank/DDBJ databases">
        <authorList>
            <person name="Tarantini F.S."/>
            <person name="Hong K.W."/>
            <person name="Chan K.G."/>
        </authorList>
    </citation>
    <scope>NUCLEOTIDE SEQUENCE</scope>
    <source>
        <strain evidence="2">32-07</strain>
    </source>
</reference>
<protein>
    <submittedName>
        <fullName evidence="2">Alpha/beta hydrolase</fullName>
    </submittedName>
</protein>